<organism evidence="7 8">
    <name type="scientific">Pisolithus microcarpus 441</name>
    <dbReference type="NCBI Taxonomy" id="765257"/>
    <lineage>
        <taxon>Eukaryota</taxon>
        <taxon>Fungi</taxon>
        <taxon>Dikarya</taxon>
        <taxon>Basidiomycota</taxon>
        <taxon>Agaricomycotina</taxon>
        <taxon>Agaricomycetes</taxon>
        <taxon>Agaricomycetidae</taxon>
        <taxon>Boletales</taxon>
        <taxon>Sclerodermatineae</taxon>
        <taxon>Pisolithaceae</taxon>
        <taxon>Pisolithus</taxon>
    </lineage>
</organism>
<dbReference type="OrthoDB" id="5414888at2759"/>
<dbReference type="PRINTS" id="PR00320">
    <property type="entry name" value="GPROTEINBRPT"/>
</dbReference>
<evidence type="ECO:0000256" key="2">
    <source>
        <dbReference type="ARBA" id="ARBA00022574"/>
    </source>
</evidence>
<dbReference type="PROSITE" id="PS50294">
    <property type="entry name" value="WD_REPEATS_REGION"/>
    <property type="match status" value="7"/>
</dbReference>
<dbReference type="GO" id="GO:0032040">
    <property type="term" value="C:small-subunit processome"/>
    <property type="evidence" value="ECO:0007669"/>
    <property type="project" value="InterPro"/>
</dbReference>
<evidence type="ECO:0000256" key="3">
    <source>
        <dbReference type="ARBA" id="ARBA00022737"/>
    </source>
</evidence>
<reference evidence="7 8" key="1">
    <citation type="submission" date="2014-04" db="EMBL/GenBank/DDBJ databases">
        <authorList>
            <consortium name="DOE Joint Genome Institute"/>
            <person name="Kuo A."/>
            <person name="Kohler A."/>
            <person name="Costa M.D."/>
            <person name="Nagy L.G."/>
            <person name="Floudas D."/>
            <person name="Copeland A."/>
            <person name="Barry K.W."/>
            <person name="Cichocki N."/>
            <person name="Veneault-Fourrey C."/>
            <person name="LaButti K."/>
            <person name="Lindquist E.A."/>
            <person name="Lipzen A."/>
            <person name="Lundell T."/>
            <person name="Morin E."/>
            <person name="Murat C."/>
            <person name="Sun H."/>
            <person name="Tunlid A."/>
            <person name="Henrissat B."/>
            <person name="Grigoriev I.V."/>
            <person name="Hibbett D.S."/>
            <person name="Martin F."/>
            <person name="Nordberg H.P."/>
            <person name="Cantor M.N."/>
            <person name="Hua S.X."/>
        </authorList>
    </citation>
    <scope>NUCLEOTIDE SEQUENCE [LARGE SCALE GENOMIC DNA]</scope>
    <source>
        <strain evidence="7 8">441</strain>
    </source>
</reference>
<proteinExistence type="predicted"/>
<dbReference type="SMART" id="SM00320">
    <property type="entry name" value="WD40"/>
    <property type="match status" value="12"/>
</dbReference>
<name>A0A0C9ZL80_9AGAM</name>
<dbReference type="Pfam" id="PF00400">
    <property type="entry name" value="WD40"/>
    <property type="match status" value="9"/>
</dbReference>
<dbReference type="InterPro" id="IPR020472">
    <property type="entry name" value="WD40_PAC1"/>
</dbReference>
<keyword evidence="2 5" id="KW-0853">WD repeat</keyword>
<dbReference type="InterPro" id="IPR019775">
    <property type="entry name" value="WD40_repeat_CS"/>
</dbReference>
<gene>
    <name evidence="7" type="ORF">PISMIDRAFT_6277</name>
</gene>
<sequence>MVGSQRPKSKSYKKLRTIEPLHTSGPVAITSDGSNIVTCVSGEALFTDIKHSRLLCRFPSDAQNITSLCLTPDASHLVTFTDAPSLRLFKVPKALIGQHVPPSRVSARPHDAPVHVCAVDPTSTYLASGSADGVVKVWEISTGHVTHVFKGHGGVVSALKFNFPRNESLVQHERVAQLITASVDTKIRVFDLTATLRNDQGALRPVVVLEGHDSVPRGLDVTPDGKWLVSGGRDAVVLIWDMSFFGATLGQNKSKSKSLVTSLTPVKTIPVFERVEAVGFVHCDRSGSAATADQCLFTAGEKGIVKIWDWKGTLLHNLGTSWEQEQEEQRQILEAMYVPTLEAVLSVHADQNIFIHSVASGKLTQQLIGFNDEIVDAAFLSPTIPPSNASASNGRDGYIALATNSSLIRLYSTLGSSVQLLPGHSDIVLSLDRSASGHIFASGSKDNTARIWAPSKSSAASTQWGCVAFCEGHAGSVGAVAMSRTLRDNDTQLQFLLTGSQDRTIKMWDLSDVPLMCDSQQALKCRSLTTFKAHEKDINSLDVAPTDQLLASGSQDRTANIYEILYHPSSGTRAQSGEIKLLGTCKGHKRGVWCVKFGKTERILATGSGDKTIRLWNLQDFTCVKTFEGHANSVLRVDFINEGTQLVSSGSDGLVKLWSTREEECTTTLDNHEDKVWALAVNTDERVIVSAAADSVVTFWGDCTEEYEQEREAKRVEQVLKEQDFVNYIALQDYRRAIELALSLQQPGRLFSLFKDIKSSAVVSLTTTNGSVTGHPVVDEVLRSLSGQDLSQLLRYVRDWNSNAKTSGVAQSVLYAMVKLRPIEDIISAFGGESLEPLSSEISPRKQAGGRTAFKDLIDSLIPYTQRHFSRLERLVQESFVLDYILSEMDGEIFEGEGHVVVDASMICTNEGER</sequence>
<dbReference type="GO" id="GO:0000472">
    <property type="term" value="P:endonucleolytic cleavage to generate mature 5'-end of SSU-rRNA from (SSU-rRNA, 5.8S rRNA, LSU-rRNA)"/>
    <property type="evidence" value="ECO:0007669"/>
    <property type="project" value="TreeGrafter"/>
</dbReference>
<protein>
    <recommendedName>
        <fullName evidence="6">U3 small nucleolar RNA-associated protein 13 C-terminal domain-containing protein</fullName>
    </recommendedName>
</protein>
<feature type="domain" description="U3 small nucleolar RNA-associated protein 13 C-terminal" evidence="6">
    <location>
        <begin position="722"/>
        <end position="889"/>
    </location>
</feature>
<dbReference type="Gene3D" id="2.130.10.10">
    <property type="entry name" value="YVTN repeat-like/Quinoprotein amine dehydrogenase"/>
    <property type="match status" value="4"/>
</dbReference>
<dbReference type="InterPro" id="IPR001680">
    <property type="entry name" value="WD40_rpt"/>
</dbReference>
<evidence type="ECO:0000256" key="4">
    <source>
        <dbReference type="ARBA" id="ARBA00023242"/>
    </source>
</evidence>
<dbReference type="Pfam" id="PF08625">
    <property type="entry name" value="Utp13"/>
    <property type="match status" value="1"/>
</dbReference>
<dbReference type="HOGENOM" id="CLU_009276_0_0_1"/>
<feature type="repeat" description="WD" evidence="5">
    <location>
        <begin position="531"/>
        <end position="564"/>
    </location>
</feature>
<feature type="repeat" description="WD" evidence="5">
    <location>
        <begin position="421"/>
        <end position="462"/>
    </location>
</feature>
<feature type="repeat" description="WD" evidence="5">
    <location>
        <begin position="470"/>
        <end position="511"/>
    </location>
</feature>
<dbReference type="Proteomes" id="UP000054018">
    <property type="component" value="Unassembled WGS sequence"/>
</dbReference>
<dbReference type="PROSITE" id="PS50082">
    <property type="entry name" value="WD_REPEATS_2"/>
    <property type="match status" value="8"/>
</dbReference>
<dbReference type="GO" id="GO:0030686">
    <property type="term" value="C:90S preribosome"/>
    <property type="evidence" value="ECO:0007669"/>
    <property type="project" value="TreeGrafter"/>
</dbReference>
<dbReference type="CDD" id="cd00200">
    <property type="entry name" value="WD40"/>
    <property type="match status" value="1"/>
</dbReference>
<feature type="repeat" description="WD" evidence="5">
    <location>
        <begin position="669"/>
        <end position="700"/>
    </location>
</feature>
<feature type="repeat" description="WD" evidence="5">
    <location>
        <begin position="209"/>
        <end position="243"/>
    </location>
</feature>
<dbReference type="InterPro" id="IPR015943">
    <property type="entry name" value="WD40/YVTN_repeat-like_dom_sf"/>
</dbReference>
<dbReference type="GO" id="GO:0034511">
    <property type="term" value="F:U3 snoRNA binding"/>
    <property type="evidence" value="ECO:0007669"/>
    <property type="project" value="TreeGrafter"/>
</dbReference>
<dbReference type="InterPro" id="IPR013934">
    <property type="entry name" value="Utp13_C"/>
</dbReference>
<dbReference type="GO" id="GO:0000480">
    <property type="term" value="P:endonucleolytic cleavage in 5'-ETS of tricistronic rRNA transcript (SSU-rRNA, 5.8S rRNA, LSU-rRNA)"/>
    <property type="evidence" value="ECO:0007669"/>
    <property type="project" value="TreeGrafter"/>
</dbReference>
<reference evidence="8" key="2">
    <citation type="submission" date="2015-01" db="EMBL/GenBank/DDBJ databases">
        <title>Evolutionary Origins and Diversification of the Mycorrhizal Mutualists.</title>
        <authorList>
            <consortium name="DOE Joint Genome Institute"/>
            <consortium name="Mycorrhizal Genomics Consortium"/>
            <person name="Kohler A."/>
            <person name="Kuo A."/>
            <person name="Nagy L.G."/>
            <person name="Floudas D."/>
            <person name="Copeland A."/>
            <person name="Barry K.W."/>
            <person name="Cichocki N."/>
            <person name="Veneault-Fourrey C."/>
            <person name="LaButti K."/>
            <person name="Lindquist E.A."/>
            <person name="Lipzen A."/>
            <person name="Lundell T."/>
            <person name="Morin E."/>
            <person name="Murat C."/>
            <person name="Riley R."/>
            <person name="Ohm R."/>
            <person name="Sun H."/>
            <person name="Tunlid A."/>
            <person name="Henrissat B."/>
            <person name="Grigoriev I.V."/>
            <person name="Hibbett D.S."/>
            <person name="Martin F."/>
        </authorList>
    </citation>
    <scope>NUCLEOTIDE SEQUENCE [LARGE SCALE GENOMIC DNA]</scope>
    <source>
        <strain evidence="8">441</strain>
    </source>
</reference>
<evidence type="ECO:0000313" key="7">
    <source>
        <dbReference type="EMBL" id="KIK30151.1"/>
    </source>
</evidence>
<dbReference type="STRING" id="765257.A0A0C9ZL80"/>
<dbReference type="AlphaFoldDB" id="A0A0C9ZL80"/>
<dbReference type="PANTHER" id="PTHR19854:SF15">
    <property type="entry name" value="TRANSDUCIN BETA-LIKE PROTEIN 3"/>
    <property type="match status" value="1"/>
</dbReference>
<evidence type="ECO:0000313" key="8">
    <source>
        <dbReference type="Proteomes" id="UP000054018"/>
    </source>
</evidence>
<dbReference type="PROSITE" id="PS00678">
    <property type="entry name" value="WD_REPEATS_1"/>
    <property type="match status" value="4"/>
</dbReference>
<dbReference type="EMBL" id="KN833687">
    <property type="protein sequence ID" value="KIK30151.1"/>
    <property type="molecule type" value="Genomic_DNA"/>
</dbReference>
<accession>A0A0C9ZL80</accession>
<dbReference type="InterPro" id="IPR036322">
    <property type="entry name" value="WD40_repeat_dom_sf"/>
</dbReference>
<feature type="repeat" description="WD" evidence="5">
    <location>
        <begin position="627"/>
        <end position="668"/>
    </location>
</feature>
<keyword evidence="8" id="KW-1185">Reference proteome</keyword>
<comment type="subcellular location">
    <subcellularLocation>
        <location evidence="1">Nucleus</location>
        <location evidence="1">Nucleolus</location>
    </subcellularLocation>
</comment>
<dbReference type="SUPFAM" id="SSF50978">
    <property type="entry name" value="WD40 repeat-like"/>
    <property type="match status" value="2"/>
</dbReference>
<feature type="repeat" description="WD" evidence="5">
    <location>
        <begin position="585"/>
        <end position="626"/>
    </location>
</feature>
<evidence type="ECO:0000256" key="1">
    <source>
        <dbReference type="ARBA" id="ARBA00004604"/>
    </source>
</evidence>
<keyword evidence="4" id="KW-0539">Nucleus</keyword>
<dbReference type="PANTHER" id="PTHR19854">
    <property type="entry name" value="TRANSDUCIN BETA-LIKE 3"/>
    <property type="match status" value="1"/>
</dbReference>
<keyword evidence="3" id="KW-0677">Repeat</keyword>
<evidence type="ECO:0000259" key="6">
    <source>
        <dbReference type="Pfam" id="PF08625"/>
    </source>
</evidence>
<feature type="repeat" description="WD" evidence="5">
    <location>
        <begin position="107"/>
        <end position="148"/>
    </location>
</feature>
<evidence type="ECO:0000256" key="5">
    <source>
        <dbReference type="PROSITE-ProRule" id="PRU00221"/>
    </source>
</evidence>